<evidence type="ECO:0000313" key="1">
    <source>
        <dbReference type="EMBL" id="ARN84406.1"/>
    </source>
</evidence>
<accession>A0A1W6N3Q0</accession>
<reference evidence="1 2" key="1">
    <citation type="submission" date="2014-06" db="EMBL/GenBank/DDBJ databases">
        <title>The genome of the endonuclear symbiont Nucleicultrix amoebiphila.</title>
        <authorList>
            <person name="Schulz F."/>
            <person name="Horn M."/>
        </authorList>
    </citation>
    <scope>NUCLEOTIDE SEQUENCE [LARGE SCALE GENOMIC DNA]</scope>
    <source>
        <strain evidence="1 2">FS5</strain>
    </source>
</reference>
<dbReference type="STRING" id="1414854.GQ61_02665"/>
<dbReference type="EMBL" id="CP008743">
    <property type="protein sequence ID" value="ARN84406.1"/>
    <property type="molecule type" value="Genomic_DNA"/>
</dbReference>
<dbReference type="Pfam" id="PF12784">
    <property type="entry name" value="PDDEXK_2"/>
    <property type="match status" value="1"/>
</dbReference>
<sequence length="418" mass="47558">MGLQYVRPKFIAVVVCCLVGGIIGESHGSFLMKDLVDGMKGLTLRSKPLLPKIQRRSFATSPKLFKASEPWIQSAKQVFGRPTYDATVKKVLANDEARLDFIRTFAKLPDVVSTQPLDVSLNPIRRITNLKELFKAKGMVEYMENVQQQPSQHKVMCDNNMSILGSTFLWGVAAHYGDLLSLLPMERDSDVDILCRLSTDEYVLVEVQVKKQNYWDKRALAYASAIYGNQLREGQEWEDLKKLVCINVLGGGPDNVRFWPQGAHFMRHYIIQDQKDPQNVIPELQLIQYSLENVKGDEEELQQNKNLKDWLDYFKNAQDMKEIPSGISTGLHKAYELSMRKDFSAKERALQDEQDNNFSRYSHHIDSMKMEALEEGIEKGKTESAMNLLAMGIEVEKIAKATGLSEEKILSLKTEKST</sequence>
<dbReference type="Proteomes" id="UP000237351">
    <property type="component" value="Chromosome"/>
</dbReference>
<evidence type="ECO:0008006" key="3">
    <source>
        <dbReference type="Google" id="ProtNLM"/>
    </source>
</evidence>
<dbReference type="RefSeq" id="WP_085783795.1">
    <property type="nucleotide sequence ID" value="NZ_CP008743.1"/>
</dbReference>
<dbReference type="KEGG" id="naf:GQ61_02665"/>
<organism evidence="1 2">
    <name type="scientific">Candidatus Nucleicultrix amoebiphila FS5</name>
    <dbReference type="NCBI Taxonomy" id="1414854"/>
    <lineage>
        <taxon>Bacteria</taxon>
        <taxon>Pseudomonadati</taxon>
        <taxon>Pseudomonadota</taxon>
        <taxon>Alphaproteobacteria</taxon>
        <taxon>Holosporales</taxon>
        <taxon>Candidatus Nucleicultricaceae</taxon>
        <taxon>Candidatus Nucleicultrix</taxon>
    </lineage>
</organism>
<dbReference type="NCBIfam" id="TIGR01784">
    <property type="entry name" value="T_den_put_tspse"/>
    <property type="match status" value="1"/>
</dbReference>
<gene>
    <name evidence="1" type="ORF">GQ61_02665</name>
</gene>
<dbReference type="AlphaFoldDB" id="A0A1W6N3Q0"/>
<dbReference type="PANTHER" id="PTHR41317:SF1">
    <property type="entry name" value="PD-(D_E)XK NUCLEASE FAMILY TRANSPOSASE"/>
    <property type="match status" value="1"/>
</dbReference>
<dbReference type="OrthoDB" id="9803508at2"/>
<dbReference type="InterPro" id="IPR010106">
    <property type="entry name" value="RpnA"/>
</dbReference>
<dbReference type="PANTHER" id="PTHR41317">
    <property type="entry name" value="PD-(D_E)XK NUCLEASE FAMILY TRANSPOSASE"/>
    <property type="match status" value="1"/>
</dbReference>
<evidence type="ECO:0000313" key="2">
    <source>
        <dbReference type="Proteomes" id="UP000237351"/>
    </source>
</evidence>
<keyword evidence="2" id="KW-1185">Reference proteome</keyword>
<proteinExistence type="predicted"/>
<protein>
    <recommendedName>
        <fullName evidence="3">Transposase (putative) YhgA-like domain-containing protein</fullName>
    </recommendedName>
</protein>
<name>A0A1W6N3Q0_9PROT</name>